<reference evidence="2 3" key="1">
    <citation type="submission" date="2017-07" db="EMBL/GenBank/DDBJ databases">
        <title>Complete Genome Sequence of the cosmetic ferment Vitreoscilla filiformis (ATCC15551).</title>
        <authorList>
            <person name="Contreras S."/>
            <person name="Sagory-Zalkind P."/>
            <person name="Blanquart H."/>
            <person name="Iltis A."/>
            <person name="Morand S.C."/>
        </authorList>
    </citation>
    <scope>NUCLEOTIDE SEQUENCE [LARGE SCALE GENOMIC DNA]</scope>
    <source>
        <strain evidence="2 3">ATCC 15551</strain>
    </source>
</reference>
<dbReference type="OrthoDB" id="9804758at2"/>
<keyword evidence="3" id="KW-1185">Reference proteome</keyword>
<protein>
    <submittedName>
        <fullName evidence="2">Molybdopterin-guanine dinucleotide biosynthesis protein B</fullName>
    </submittedName>
</protein>
<sequence>MKVVGFCGASGAGKTTLMAGVIAGLKATGLRVSVVKHTHKNFDIDHSGKDSFRHREAGAFEVVIANGHRLAKVRTYDDEQSIEPHGLLAELAACDWAFVEGFRHADLPKIEVWREGVGRPVLYPDDARVIAIATDDPARLPVPPHIPVLNMNDPAALVAFLLARSAQHDYTPPQRG</sequence>
<gene>
    <name evidence="2" type="ORF">VITFI_CDS2618</name>
</gene>
<evidence type="ECO:0000313" key="2">
    <source>
        <dbReference type="EMBL" id="ASM78395.1"/>
    </source>
</evidence>
<dbReference type="GO" id="GO:0005525">
    <property type="term" value="F:GTP binding"/>
    <property type="evidence" value="ECO:0007669"/>
    <property type="project" value="InterPro"/>
</dbReference>
<accession>A0A221KHF7</accession>
<dbReference type="InterPro" id="IPR027417">
    <property type="entry name" value="P-loop_NTPase"/>
</dbReference>
<dbReference type="InterPro" id="IPR004435">
    <property type="entry name" value="MobB_dom"/>
</dbReference>
<proteinExistence type="predicted"/>
<dbReference type="Pfam" id="PF03205">
    <property type="entry name" value="MobB"/>
    <property type="match status" value="1"/>
</dbReference>
<dbReference type="KEGG" id="vff:VITFI_CDS2618"/>
<name>A0A221KHF7_VITFI</name>
<evidence type="ECO:0000313" key="3">
    <source>
        <dbReference type="Proteomes" id="UP000199729"/>
    </source>
</evidence>
<dbReference type="AlphaFoldDB" id="A0A221KHF7"/>
<dbReference type="PANTHER" id="PTHR40072:SF1">
    <property type="entry name" value="MOLYBDOPTERIN-GUANINE DINUCLEOTIDE BIOSYNTHESIS ADAPTER PROTEIN"/>
    <property type="match status" value="1"/>
</dbReference>
<dbReference type="SUPFAM" id="SSF52540">
    <property type="entry name" value="P-loop containing nucleoside triphosphate hydrolases"/>
    <property type="match status" value="1"/>
</dbReference>
<feature type="domain" description="Molybdopterin-guanine dinucleotide biosynthesis protein B (MobB)" evidence="1">
    <location>
        <begin position="3"/>
        <end position="135"/>
    </location>
</feature>
<dbReference type="Gene3D" id="3.40.50.300">
    <property type="entry name" value="P-loop containing nucleotide triphosphate hydrolases"/>
    <property type="match status" value="1"/>
</dbReference>
<dbReference type="EMBL" id="CP022423">
    <property type="protein sequence ID" value="ASM78395.1"/>
    <property type="molecule type" value="Genomic_DNA"/>
</dbReference>
<dbReference type="PANTHER" id="PTHR40072">
    <property type="entry name" value="MOLYBDOPTERIN-GUANINE DINUCLEOTIDE BIOSYNTHESIS ADAPTER PROTEIN-RELATED"/>
    <property type="match status" value="1"/>
</dbReference>
<dbReference type="InterPro" id="IPR052539">
    <property type="entry name" value="MGD_biosynthesis_adapter"/>
</dbReference>
<dbReference type="Proteomes" id="UP000199729">
    <property type="component" value="Chromosome"/>
</dbReference>
<dbReference type="CDD" id="cd03116">
    <property type="entry name" value="MobB"/>
    <property type="match status" value="1"/>
</dbReference>
<dbReference type="RefSeq" id="WP_089417329.1">
    <property type="nucleotide sequence ID" value="NZ_CP022423.1"/>
</dbReference>
<evidence type="ECO:0000259" key="1">
    <source>
        <dbReference type="Pfam" id="PF03205"/>
    </source>
</evidence>
<dbReference type="GO" id="GO:0006777">
    <property type="term" value="P:Mo-molybdopterin cofactor biosynthetic process"/>
    <property type="evidence" value="ECO:0007669"/>
    <property type="project" value="InterPro"/>
</dbReference>
<dbReference type="NCBIfam" id="TIGR00176">
    <property type="entry name" value="mobB"/>
    <property type="match status" value="1"/>
</dbReference>
<organism evidence="2 3">
    <name type="scientific">Vitreoscilla filiformis</name>
    <dbReference type="NCBI Taxonomy" id="63"/>
    <lineage>
        <taxon>Bacteria</taxon>
        <taxon>Pseudomonadati</taxon>
        <taxon>Pseudomonadota</taxon>
        <taxon>Betaproteobacteria</taxon>
        <taxon>Neisseriales</taxon>
        <taxon>Neisseriaceae</taxon>
        <taxon>Vitreoscilla</taxon>
    </lineage>
</organism>